<dbReference type="AlphaFoldDB" id="A0A1W6A0F8"/>
<dbReference type="SUPFAM" id="SSF46689">
    <property type="entry name" value="Homeodomain-like"/>
    <property type="match status" value="1"/>
</dbReference>
<dbReference type="InterPro" id="IPR009057">
    <property type="entry name" value="Homeodomain-like_sf"/>
</dbReference>
<dbReference type="InterPro" id="IPR025662">
    <property type="entry name" value="Sigma_54_int_dom_ATP-bd_1"/>
</dbReference>
<dbReference type="Pfam" id="PF18024">
    <property type="entry name" value="HTH_50"/>
    <property type="match status" value="1"/>
</dbReference>
<dbReference type="InterPro" id="IPR002078">
    <property type="entry name" value="Sigma_54_int"/>
</dbReference>
<dbReference type="EMBL" id="CP020772">
    <property type="protein sequence ID" value="ARI78987.1"/>
    <property type="molecule type" value="Genomic_DNA"/>
</dbReference>
<evidence type="ECO:0000256" key="5">
    <source>
        <dbReference type="ARBA" id="ARBA00023163"/>
    </source>
</evidence>
<dbReference type="PROSITE" id="PS50112">
    <property type="entry name" value="PAS"/>
    <property type="match status" value="1"/>
</dbReference>
<evidence type="ECO:0000256" key="1">
    <source>
        <dbReference type="ARBA" id="ARBA00022741"/>
    </source>
</evidence>
<feature type="domain" description="PAC" evidence="10">
    <location>
        <begin position="70"/>
        <end position="122"/>
    </location>
</feature>
<keyword evidence="12" id="KW-1185">Reference proteome</keyword>
<evidence type="ECO:0000259" key="9">
    <source>
        <dbReference type="PROSITE" id="PS50112"/>
    </source>
</evidence>
<dbReference type="FunFam" id="3.40.50.300:FF:000006">
    <property type="entry name" value="DNA-binding transcriptional regulator NtrC"/>
    <property type="match status" value="1"/>
</dbReference>
<dbReference type="InterPro" id="IPR030828">
    <property type="entry name" value="HTH_TyrR"/>
</dbReference>
<dbReference type="Proteomes" id="UP000192527">
    <property type="component" value="Chromosome"/>
</dbReference>
<dbReference type="Gene3D" id="3.40.50.300">
    <property type="entry name" value="P-loop containing nucleotide triphosphate hydrolases"/>
    <property type="match status" value="1"/>
</dbReference>
<dbReference type="Pfam" id="PF08448">
    <property type="entry name" value="PAS_4"/>
    <property type="match status" value="1"/>
</dbReference>
<dbReference type="SUPFAM" id="SSF52540">
    <property type="entry name" value="P-loop containing nucleoside triphosphate hydrolases"/>
    <property type="match status" value="1"/>
</dbReference>
<evidence type="ECO:0000256" key="6">
    <source>
        <dbReference type="ARBA" id="ARBA00029500"/>
    </source>
</evidence>
<feature type="domain" description="Sigma-54 factor interaction" evidence="8">
    <location>
        <begin position="145"/>
        <end position="374"/>
    </location>
</feature>
<dbReference type="KEGG" id="hmn:HM131_20105"/>
<evidence type="ECO:0000256" key="7">
    <source>
        <dbReference type="SAM" id="Coils"/>
    </source>
</evidence>
<dbReference type="InterPro" id="IPR002197">
    <property type="entry name" value="HTH_Fis"/>
</dbReference>
<keyword evidence="7" id="KW-0175">Coiled coil</keyword>
<dbReference type="PRINTS" id="PR01590">
    <property type="entry name" value="HTHFIS"/>
</dbReference>
<keyword evidence="4" id="KW-0805">Transcription regulation</keyword>
<sequence length="453" mass="51616">MTEWDEYKTIFHSLQEDILVTKTDGTIVKVSKGTGDVYDVNADDLIGKSVYDLEKQGLFTPLATPMVVEKKERVTFVQTVGGEKKLLVTALPVFDKNNKLVRVVSYSHDVTELMEIKAGMEEMTEEMERVRKELEYLKQQNESSFIAKSEPMRKIMATANQIAGVDVSVLLLGESGVGKTEIAKMIHEKSERAGGPFIEVNCGAIPESLFEAELFGYESGSFTGAAKGGKKGFAELADQGTLFLDEVGELSLSNQVKVLKLIQEKSFYRVGGRKEIRADFRLVSATNKRLKESVENNLFREDLYFRLNVVPITIPPLRERKEDIVPLIQYALDLFTKRYKRKRTMSREVLHELTELEWRGNVRELTNLIERLVVTSHRSIILPEDLPDNYKAEGKDYSRMNNFEESLPKTLERVERDQLQKARLLYKTTTRMAEVLGISQPSIVRKLKKYGIK</sequence>
<dbReference type="PROSITE" id="PS50113">
    <property type="entry name" value="PAC"/>
    <property type="match status" value="1"/>
</dbReference>
<keyword evidence="3" id="KW-0067">ATP-binding</keyword>
<dbReference type="InterPro" id="IPR035965">
    <property type="entry name" value="PAS-like_dom_sf"/>
</dbReference>
<dbReference type="InterPro" id="IPR000014">
    <property type="entry name" value="PAS"/>
</dbReference>
<evidence type="ECO:0000259" key="10">
    <source>
        <dbReference type="PROSITE" id="PS50113"/>
    </source>
</evidence>
<evidence type="ECO:0000256" key="3">
    <source>
        <dbReference type="ARBA" id="ARBA00022840"/>
    </source>
</evidence>
<dbReference type="Gene3D" id="3.30.450.20">
    <property type="entry name" value="PAS domain"/>
    <property type="match status" value="1"/>
</dbReference>
<dbReference type="InterPro" id="IPR058031">
    <property type="entry name" value="AAA_lid_NorR"/>
</dbReference>
<dbReference type="CDD" id="cd00009">
    <property type="entry name" value="AAA"/>
    <property type="match status" value="1"/>
</dbReference>
<feature type="coiled-coil region" evidence="7">
    <location>
        <begin position="113"/>
        <end position="140"/>
    </location>
</feature>
<dbReference type="Pfam" id="PF25601">
    <property type="entry name" value="AAA_lid_14"/>
    <property type="match status" value="1"/>
</dbReference>
<dbReference type="GO" id="GO:0005524">
    <property type="term" value="F:ATP binding"/>
    <property type="evidence" value="ECO:0007669"/>
    <property type="project" value="UniProtKB-KW"/>
</dbReference>
<keyword evidence="1" id="KW-0547">Nucleotide-binding</keyword>
<keyword evidence="2" id="KW-0058">Aromatic hydrocarbons catabolism</keyword>
<dbReference type="STRING" id="402384.HM131_20105"/>
<dbReference type="GO" id="GO:0006355">
    <property type="term" value="P:regulation of DNA-templated transcription"/>
    <property type="evidence" value="ECO:0007669"/>
    <property type="project" value="InterPro"/>
</dbReference>
<dbReference type="SUPFAM" id="SSF55785">
    <property type="entry name" value="PYP-like sensor domain (PAS domain)"/>
    <property type="match status" value="1"/>
</dbReference>
<dbReference type="OrthoDB" id="9771372at2"/>
<dbReference type="InterPro" id="IPR013656">
    <property type="entry name" value="PAS_4"/>
</dbReference>
<keyword evidence="5" id="KW-0804">Transcription</keyword>
<gene>
    <name evidence="11" type="ORF">HM131_20105</name>
</gene>
<dbReference type="NCBIfam" id="TIGR00229">
    <property type="entry name" value="sensory_box"/>
    <property type="match status" value="1"/>
</dbReference>
<organism evidence="11 12">
    <name type="scientific">Halobacillus mangrovi</name>
    <dbReference type="NCBI Taxonomy" id="402384"/>
    <lineage>
        <taxon>Bacteria</taxon>
        <taxon>Bacillati</taxon>
        <taxon>Bacillota</taxon>
        <taxon>Bacilli</taxon>
        <taxon>Bacillales</taxon>
        <taxon>Bacillaceae</taxon>
        <taxon>Halobacillus</taxon>
    </lineage>
</organism>
<dbReference type="InterPro" id="IPR000700">
    <property type="entry name" value="PAS-assoc_C"/>
</dbReference>
<dbReference type="Gene3D" id="1.10.10.60">
    <property type="entry name" value="Homeodomain-like"/>
    <property type="match status" value="1"/>
</dbReference>
<evidence type="ECO:0000256" key="2">
    <source>
        <dbReference type="ARBA" id="ARBA00022797"/>
    </source>
</evidence>
<dbReference type="InterPro" id="IPR027417">
    <property type="entry name" value="P-loop_NTPase"/>
</dbReference>
<evidence type="ECO:0000313" key="12">
    <source>
        <dbReference type="Proteomes" id="UP000192527"/>
    </source>
</evidence>
<dbReference type="PANTHER" id="PTHR32071">
    <property type="entry name" value="TRANSCRIPTIONAL REGULATORY PROTEIN"/>
    <property type="match status" value="1"/>
</dbReference>
<name>A0A1W6A0F8_9BACI</name>
<dbReference type="Gene3D" id="1.10.8.60">
    <property type="match status" value="1"/>
</dbReference>
<dbReference type="InterPro" id="IPR003593">
    <property type="entry name" value="AAA+_ATPase"/>
</dbReference>
<dbReference type="PROSITE" id="PS50045">
    <property type="entry name" value="SIGMA54_INTERACT_4"/>
    <property type="match status" value="1"/>
</dbReference>
<evidence type="ECO:0000256" key="4">
    <source>
        <dbReference type="ARBA" id="ARBA00023015"/>
    </source>
</evidence>
<feature type="domain" description="PAS" evidence="9">
    <location>
        <begin position="3"/>
        <end position="53"/>
    </location>
</feature>
<evidence type="ECO:0000259" key="8">
    <source>
        <dbReference type="PROSITE" id="PS50045"/>
    </source>
</evidence>
<evidence type="ECO:0000313" key="11">
    <source>
        <dbReference type="EMBL" id="ARI78987.1"/>
    </source>
</evidence>
<dbReference type="SMART" id="SM00382">
    <property type="entry name" value="AAA"/>
    <property type="match status" value="1"/>
</dbReference>
<dbReference type="PANTHER" id="PTHR32071:SF57">
    <property type="entry name" value="C4-DICARBOXYLATE TRANSPORT TRANSCRIPTIONAL REGULATORY PROTEIN DCTD"/>
    <property type="match status" value="1"/>
</dbReference>
<dbReference type="GO" id="GO:0043565">
    <property type="term" value="F:sequence-specific DNA binding"/>
    <property type="evidence" value="ECO:0007669"/>
    <property type="project" value="InterPro"/>
</dbReference>
<accession>A0A1W6A0F8</accession>
<protein>
    <recommendedName>
        <fullName evidence="6">HTH-type transcriptional regulatory protein TyrR</fullName>
    </recommendedName>
</protein>
<proteinExistence type="predicted"/>
<dbReference type="RefSeq" id="WP_085031576.1">
    <property type="nucleotide sequence ID" value="NZ_CP020772.1"/>
</dbReference>
<reference evidence="11 12" key="1">
    <citation type="submission" date="2017-04" db="EMBL/GenBank/DDBJ databases">
        <title>The whole genome sequencing and assembly of Halobacillus mangrovi strain.</title>
        <authorList>
            <person name="Lee S.-J."/>
            <person name="Park M.-K."/>
            <person name="Kim J.-Y."/>
            <person name="Lee Y.-J."/>
            <person name="Yi H."/>
            <person name="Bahn Y.-S."/>
            <person name="Kim J.F."/>
            <person name="Lee D.-W."/>
        </authorList>
    </citation>
    <scope>NUCLEOTIDE SEQUENCE [LARGE SCALE GENOMIC DNA]</scope>
    <source>
        <strain evidence="11 12">KTB 131</strain>
    </source>
</reference>
<dbReference type="Pfam" id="PF00158">
    <property type="entry name" value="Sigma54_activat"/>
    <property type="match status" value="1"/>
</dbReference>
<dbReference type="CDD" id="cd00130">
    <property type="entry name" value="PAS"/>
    <property type="match status" value="1"/>
</dbReference>
<dbReference type="PROSITE" id="PS00675">
    <property type="entry name" value="SIGMA54_INTERACT_1"/>
    <property type="match status" value="1"/>
</dbReference>